<dbReference type="GO" id="GO:0005524">
    <property type="term" value="F:ATP binding"/>
    <property type="evidence" value="ECO:0007669"/>
    <property type="project" value="InterPro"/>
</dbReference>
<dbReference type="Proteomes" id="UP000007322">
    <property type="component" value="Chromosome 1"/>
</dbReference>
<dbReference type="eggNOG" id="ENOG502SCK8">
    <property type="taxonomic scope" value="Eukaryota"/>
</dbReference>
<dbReference type="InterPro" id="IPR011009">
    <property type="entry name" value="Kinase-like_dom_sf"/>
</dbReference>
<dbReference type="OrthoDB" id="4573764at2759"/>
<dbReference type="OMA" id="WEWADWV"/>
<proteinExistence type="predicted"/>
<dbReference type="AlphaFoldDB" id="G2Q1Z8"/>
<dbReference type="SUPFAM" id="SSF56112">
    <property type="entry name" value="Protein kinase-like (PK-like)"/>
    <property type="match status" value="1"/>
</dbReference>
<dbReference type="HOGENOM" id="CLU_044881_1_0_1"/>
<organism evidence="2 3">
    <name type="scientific">Thermothelomyces thermophilus (strain ATCC 42464 / BCRC 31852 / DSM 1799)</name>
    <name type="common">Sporotrichum thermophile</name>
    <dbReference type="NCBI Taxonomy" id="573729"/>
    <lineage>
        <taxon>Eukaryota</taxon>
        <taxon>Fungi</taxon>
        <taxon>Dikarya</taxon>
        <taxon>Ascomycota</taxon>
        <taxon>Pezizomycotina</taxon>
        <taxon>Sordariomycetes</taxon>
        <taxon>Sordariomycetidae</taxon>
        <taxon>Sordariales</taxon>
        <taxon>Chaetomiaceae</taxon>
        <taxon>Thermothelomyces</taxon>
    </lineage>
</organism>
<gene>
    <name evidence="2" type="ORF">MYCTH_2314087</name>
</gene>
<dbReference type="PROSITE" id="PS50011">
    <property type="entry name" value="PROTEIN_KINASE_DOM"/>
    <property type="match status" value="1"/>
</dbReference>
<dbReference type="EMBL" id="CP003002">
    <property type="protein sequence ID" value="AEO55031.1"/>
    <property type="molecule type" value="Genomic_DNA"/>
</dbReference>
<reference evidence="2 3" key="1">
    <citation type="journal article" date="2011" name="Nat. Biotechnol.">
        <title>Comparative genomic analysis of the thermophilic biomass-degrading fungi Myceliophthora thermophila and Thielavia terrestris.</title>
        <authorList>
            <person name="Berka R.M."/>
            <person name="Grigoriev I.V."/>
            <person name="Otillar R."/>
            <person name="Salamov A."/>
            <person name="Grimwood J."/>
            <person name="Reid I."/>
            <person name="Ishmael N."/>
            <person name="John T."/>
            <person name="Darmond C."/>
            <person name="Moisan M.-C."/>
            <person name="Henrissat B."/>
            <person name="Coutinho P.M."/>
            <person name="Lombard V."/>
            <person name="Natvig D.O."/>
            <person name="Lindquist E."/>
            <person name="Schmutz J."/>
            <person name="Lucas S."/>
            <person name="Harris P."/>
            <person name="Powlowski J."/>
            <person name="Bellemare A."/>
            <person name="Taylor D."/>
            <person name="Butler G."/>
            <person name="de Vries R.P."/>
            <person name="Allijn I.E."/>
            <person name="van den Brink J."/>
            <person name="Ushinsky S."/>
            <person name="Storms R."/>
            <person name="Powell A.J."/>
            <person name="Paulsen I.T."/>
            <person name="Elbourne L.D.H."/>
            <person name="Baker S.E."/>
            <person name="Magnuson J."/>
            <person name="LaBoissiere S."/>
            <person name="Clutterbuck A.J."/>
            <person name="Martinez D."/>
            <person name="Wogulis M."/>
            <person name="de Leon A.L."/>
            <person name="Rey M.W."/>
            <person name="Tsang A."/>
        </authorList>
    </citation>
    <scope>NUCLEOTIDE SEQUENCE [LARGE SCALE GENOMIC DNA]</scope>
    <source>
        <strain evidence="3">ATCC 42464 / BCRC 31852 / DSM 1799</strain>
    </source>
</reference>
<accession>G2Q1Z8</accession>
<dbReference type="VEuPathDB" id="FungiDB:MYCTH_2314087"/>
<dbReference type="KEGG" id="mtm:MYCTH_2314087"/>
<dbReference type="InterPro" id="IPR000719">
    <property type="entry name" value="Prot_kinase_dom"/>
</dbReference>
<name>G2Q1Z8_THET4</name>
<dbReference type="RefSeq" id="XP_003660276.1">
    <property type="nucleotide sequence ID" value="XM_003660228.1"/>
</dbReference>
<evidence type="ECO:0000313" key="3">
    <source>
        <dbReference type="Proteomes" id="UP000007322"/>
    </source>
</evidence>
<dbReference type="InParanoid" id="G2Q1Z8"/>
<dbReference type="GeneID" id="11513165"/>
<keyword evidence="3" id="KW-1185">Reference proteome</keyword>
<protein>
    <recommendedName>
        <fullName evidence="1">Protein kinase domain-containing protein</fullName>
    </recommendedName>
</protein>
<dbReference type="Gene3D" id="1.10.510.10">
    <property type="entry name" value="Transferase(Phosphotransferase) domain 1"/>
    <property type="match status" value="1"/>
</dbReference>
<feature type="domain" description="Protein kinase" evidence="1">
    <location>
        <begin position="117"/>
        <end position="367"/>
    </location>
</feature>
<dbReference type="GO" id="GO:0004672">
    <property type="term" value="F:protein kinase activity"/>
    <property type="evidence" value="ECO:0007669"/>
    <property type="project" value="InterPro"/>
</dbReference>
<evidence type="ECO:0000313" key="2">
    <source>
        <dbReference type="EMBL" id="AEO55031.1"/>
    </source>
</evidence>
<sequence>MYRQGFGLSPAVRSRLRFVPRASFSNSAVCRWQAPPEPDKPPVPYKKGFQFQARRVKPPPPFLGEHSKVRTKFFADFLKQARFPGRDFLQTTTLVDYCVSAASKPLPCEDLGETAALKVLRELSVGDSPWRVRGSQVVTCKRRGHKEALVAKIYDPLYYPFADPDFSYIPNDVIASAEGDFTLESAAYAQLDKRLGGSLIPKFHGSWLLELPLKRINRPVGFILIEYLKGVHLKNLNPKLYTQQERLRVLELCMEAEIELRFAGVIHDDIAPRNIICSGRYFLARDFQVKIIDFNFVEILPLLEGKAPYESEPLPESPVELFWNSPSDELVVWLPEGWGKSEWNRWLKEMWGTSTRFMPVPEDLLHE</sequence>
<evidence type="ECO:0000259" key="1">
    <source>
        <dbReference type="PROSITE" id="PS50011"/>
    </source>
</evidence>